<reference evidence="4" key="1">
    <citation type="journal article" date="2019" name="Int. J. Syst. Evol. Microbiol.">
        <title>The Global Catalogue of Microorganisms (GCM) 10K type strain sequencing project: providing services to taxonomists for standard genome sequencing and annotation.</title>
        <authorList>
            <consortium name="The Broad Institute Genomics Platform"/>
            <consortium name="The Broad Institute Genome Sequencing Center for Infectious Disease"/>
            <person name="Wu L."/>
            <person name="Ma J."/>
        </authorList>
    </citation>
    <scope>NUCLEOTIDE SEQUENCE [LARGE SCALE GENOMIC DNA]</scope>
    <source>
        <strain evidence="4">JCM 18287</strain>
    </source>
</reference>
<dbReference type="InterPro" id="IPR000653">
    <property type="entry name" value="DegT/StrS_aminotransferase"/>
</dbReference>
<dbReference type="Gene3D" id="3.40.640.10">
    <property type="entry name" value="Type I PLP-dependent aspartate aminotransferase-like (Major domain)"/>
    <property type="match status" value="1"/>
</dbReference>
<sequence>MSSNNLKKVGSLPSWKEFEGMVEGIWEREYYTNHGPLVSSLEARVGGLLGVKHVICMTNSSIALMIALKALGINGEVVLPSFSHINIAQSVKWAGLEAEFCDVKNNSFDIDPNEIINKRNKDVELIIAINDYGVISEIDKLEEVTAQQKLKLLFISNPFFGEEYKGKKFGSFGDLEVFSFHESQLINGADGACVCTSDDLLASRLRNIRSSYGAGKQVPIPYTGNGRMSEIQAGLSLLSLDNLENKRNEVLKRKNEFTEFIEKINGVSIYNPTSVSSNFILELDTIKLDINFKDIEFKLKLINKHIELFKFHGAEIYPPFKRKDFSTNSLVNNTIGLPSNITSKEFHDVISILTQKNQAN</sequence>
<evidence type="ECO:0000313" key="3">
    <source>
        <dbReference type="EMBL" id="GAA4976083.1"/>
    </source>
</evidence>
<gene>
    <name evidence="3" type="ORF">GCM10023315_28620</name>
</gene>
<dbReference type="Pfam" id="PF01041">
    <property type="entry name" value="DegT_DnrJ_EryC1"/>
    <property type="match status" value="1"/>
</dbReference>
<dbReference type="RefSeq" id="WP_345170099.1">
    <property type="nucleotide sequence ID" value="NZ_BAABJK010000009.1"/>
</dbReference>
<evidence type="ECO:0000313" key="4">
    <source>
        <dbReference type="Proteomes" id="UP001501692"/>
    </source>
</evidence>
<keyword evidence="4" id="KW-1185">Reference proteome</keyword>
<evidence type="ECO:0000256" key="1">
    <source>
        <dbReference type="ARBA" id="ARBA00037999"/>
    </source>
</evidence>
<evidence type="ECO:0008006" key="5">
    <source>
        <dbReference type="Google" id="ProtNLM"/>
    </source>
</evidence>
<dbReference type="SUPFAM" id="SSF53383">
    <property type="entry name" value="PLP-dependent transferases"/>
    <property type="match status" value="1"/>
</dbReference>
<dbReference type="Proteomes" id="UP001501692">
    <property type="component" value="Unassembled WGS sequence"/>
</dbReference>
<protein>
    <recommendedName>
        <fullName evidence="5">DegT/DnrJ/EryC1/StrS aminotransferase family protein</fullName>
    </recommendedName>
</protein>
<dbReference type="InterPro" id="IPR015421">
    <property type="entry name" value="PyrdxlP-dep_Trfase_major"/>
</dbReference>
<comment type="similarity">
    <text evidence="1 2">Belongs to the DegT/DnrJ/EryC1 family.</text>
</comment>
<name>A0ABP9HQJ7_9FLAO</name>
<dbReference type="EMBL" id="BAABJK010000009">
    <property type="protein sequence ID" value="GAA4976083.1"/>
    <property type="molecule type" value="Genomic_DNA"/>
</dbReference>
<proteinExistence type="inferred from homology"/>
<keyword evidence="2" id="KW-0663">Pyridoxal phosphate</keyword>
<dbReference type="InterPro" id="IPR015424">
    <property type="entry name" value="PyrdxlP-dep_Trfase"/>
</dbReference>
<comment type="caution">
    <text evidence="3">The sequence shown here is derived from an EMBL/GenBank/DDBJ whole genome shotgun (WGS) entry which is preliminary data.</text>
</comment>
<evidence type="ECO:0000256" key="2">
    <source>
        <dbReference type="RuleBase" id="RU004508"/>
    </source>
</evidence>
<dbReference type="PANTHER" id="PTHR30244">
    <property type="entry name" value="TRANSAMINASE"/>
    <property type="match status" value="1"/>
</dbReference>
<accession>A0ABP9HQJ7</accession>
<organism evidence="3 4">
    <name type="scientific">Algibacter aquimarinus</name>
    <dbReference type="NCBI Taxonomy" id="1136748"/>
    <lineage>
        <taxon>Bacteria</taxon>
        <taxon>Pseudomonadati</taxon>
        <taxon>Bacteroidota</taxon>
        <taxon>Flavobacteriia</taxon>
        <taxon>Flavobacteriales</taxon>
        <taxon>Flavobacteriaceae</taxon>
        <taxon>Algibacter</taxon>
    </lineage>
</organism>
<dbReference type="PANTHER" id="PTHR30244:SF34">
    <property type="entry name" value="DTDP-4-AMINO-4,6-DIDEOXYGALACTOSE TRANSAMINASE"/>
    <property type="match status" value="1"/>
</dbReference>